<organism evidence="1">
    <name type="scientific">Arundo donax</name>
    <name type="common">Giant reed</name>
    <name type="synonym">Donax arundinaceus</name>
    <dbReference type="NCBI Taxonomy" id="35708"/>
    <lineage>
        <taxon>Eukaryota</taxon>
        <taxon>Viridiplantae</taxon>
        <taxon>Streptophyta</taxon>
        <taxon>Embryophyta</taxon>
        <taxon>Tracheophyta</taxon>
        <taxon>Spermatophyta</taxon>
        <taxon>Magnoliopsida</taxon>
        <taxon>Liliopsida</taxon>
        <taxon>Poales</taxon>
        <taxon>Poaceae</taxon>
        <taxon>PACMAD clade</taxon>
        <taxon>Arundinoideae</taxon>
        <taxon>Arundineae</taxon>
        <taxon>Arundo</taxon>
    </lineage>
</organism>
<sequence length="22" mass="2534">MVVSNILRFAIVLTKFSRNVII</sequence>
<dbReference type="EMBL" id="GBRH01266957">
    <property type="protein sequence ID" value="JAD30938.1"/>
    <property type="molecule type" value="Transcribed_RNA"/>
</dbReference>
<protein>
    <submittedName>
        <fullName evidence="1">Uncharacterized protein</fullName>
    </submittedName>
</protein>
<proteinExistence type="predicted"/>
<evidence type="ECO:0000313" key="1">
    <source>
        <dbReference type="EMBL" id="JAD30938.1"/>
    </source>
</evidence>
<name>A0A0A8YZR4_ARUDO</name>
<dbReference type="AlphaFoldDB" id="A0A0A8YZR4"/>
<accession>A0A0A8YZR4</accession>
<reference evidence="1" key="1">
    <citation type="submission" date="2014-09" db="EMBL/GenBank/DDBJ databases">
        <authorList>
            <person name="Magalhaes I.L.F."/>
            <person name="Oliveira U."/>
            <person name="Santos F.R."/>
            <person name="Vidigal T.H.D.A."/>
            <person name="Brescovit A.D."/>
            <person name="Santos A.J."/>
        </authorList>
    </citation>
    <scope>NUCLEOTIDE SEQUENCE</scope>
    <source>
        <tissue evidence="1">Shoot tissue taken approximately 20 cm above the soil surface</tissue>
    </source>
</reference>
<reference evidence="1" key="2">
    <citation type="journal article" date="2015" name="Data Brief">
        <title>Shoot transcriptome of the giant reed, Arundo donax.</title>
        <authorList>
            <person name="Barrero R.A."/>
            <person name="Guerrero F.D."/>
            <person name="Moolhuijzen P."/>
            <person name="Goolsby J.A."/>
            <person name="Tidwell J."/>
            <person name="Bellgard S.E."/>
            <person name="Bellgard M.I."/>
        </authorList>
    </citation>
    <scope>NUCLEOTIDE SEQUENCE</scope>
    <source>
        <tissue evidence="1">Shoot tissue taken approximately 20 cm above the soil surface</tissue>
    </source>
</reference>